<evidence type="ECO:0000256" key="2">
    <source>
        <dbReference type="ARBA" id="ARBA00023015"/>
    </source>
</evidence>
<dbReference type="Gene3D" id="1.10.1740.10">
    <property type="match status" value="1"/>
</dbReference>
<sequence length="170" mass="19416">MAPDPRQARPQPAQLDLLAYEPGLRRYFRRRAPVAQVDDLVQEVFTRLLGLRDPAAVQDLERYIFVVAASVLARQHRRNAPWQAVDDIEGLGPPDEVTPERSLIGKQGVEAMLAVLDQLSPRTRHVFLLHRFEEMTYQRIARELGISVSAVEKHMMAALKALFLREGRDR</sequence>
<dbReference type="CDD" id="cd06171">
    <property type="entry name" value="Sigma70_r4"/>
    <property type="match status" value="1"/>
</dbReference>
<evidence type="ECO:0000256" key="3">
    <source>
        <dbReference type="ARBA" id="ARBA00023082"/>
    </source>
</evidence>
<name>A0ABY4ZVI0_9CAUL</name>
<proteinExistence type="inferred from homology"/>
<comment type="similarity">
    <text evidence="1">Belongs to the sigma-70 factor family. ECF subfamily.</text>
</comment>
<evidence type="ECO:0000256" key="4">
    <source>
        <dbReference type="ARBA" id="ARBA00023163"/>
    </source>
</evidence>
<reference evidence="6 7" key="1">
    <citation type="submission" date="2022-04" db="EMBL/GenBank/DDBJ databases">
        <title>Genome sequence of soybean root-associated Caulobacter segnis RL271.</title>
        <authorList>
            <person name="Longley R."/>
            <person name="Bonito G."/>
            <person name="Trigodet F."/>
            <person name="Crosson S."/>
            <person name="Fiebig A."/>
        </authorList>
    </citation>
    <scope>NUCLEOTIDE SEQUENCE [LARGE SCALE GENOMIC DNA]</scope>
    <source>
        <strain evidence="6 7">RL271</strain>
    </source>
</reference>
<dbReference type="NCBIfam" id="TIGR02937">
    <property type="entry name" value="sigma70-ECF"/>
    <property type="match status" value="1"/>
</dbReference>
<evidence type="ECO:0000259" key="5">
    <source>
        <dbReference type="Pfam" id="PF08281"/>
    </source>
</evidence>
<dbReference type="Pfam" id="PF08281">
    <property type="entry name" value="Sigma70_r4_2"/>
    <property type="match status" value="1"/>
</dbReference>
<dbReference type="Proteomes" id="UP001057520">
    <property type="component" value="Chromosome"/>
</dbReference>
<keyword evidence="7" id="KW-1185">Reference proteome</keyword>
<dbReference type="InterPro" id="IPR013249">
    <property type="entry name" value="RNA_pol_sigma70_r4_t2"/>
</dbReference>
<keyword evidence="4" id="KW-0804">Transcription</keyword>
<dbReference type="EMBL" id="CP096040">
    <property type="protein sequence ID" value="USQ96581.1"/>
    <property type="molecule type" value="Genomic_DNA"/>
</dbReference>
<keyword evidence="3" id="KW-0731">Sigma factor</keyword>
<accession>A0ABY4ZVI0</accession>
<dbReference type="SUPFAM" id="SSF88946">
    <property type="entry name" value="Sigma2 domain of RNA polymerase sigma factors"/>
    <property type="match status" value="1"/>
</dbReference>
<gene>
    <name evidence="6" type="ORF">MZV50_03015</name>
</gene>
<dbReference type="InterPro" id="IPR013324">
    <property type="entry name" value="RNA_pol_sigma_r3/r4-like"/>
</dbReference>
<dbReference type="SUPFAM" id="SSF88659">
    <property type="entry name" value="Sigma3 and sigma4 domains of RNA polymerase sigma factors"/>
    <property type="match status" value="1"/>
</dbReference>
<evidence type="ECO:0000256" key="1">
    <source>
        <dbReference type="ARBA" id="ARBA00010641"/>
    </source>
</evidence>
<dbReference type="PANTHER" id="PTHR43133:SF63">
    <property type="entry name" value="RNA POLYMERASE SIGMA FACTOR FECI-RELATED"/>
    <property type="match status" value="1"/>
</dbReference>
<dbReference type="InterPro" id="IPR014284">
    <property type="entry name" value="RNA_pol_sigma-70_dom"/>
</dbReference>
<organism evidence="6 7">
    <name type="scientific">Caulobacter segnis</name>
    <dbReference type="NCBI Taxonomy" id="88688"/>
    <lineage>
        <taxon>Bacteria</taxon>
        <taxon>Pseudomonadati</taxon>
        <taxon>Pseudomonadota</taxon>
        <taxon>Alphaproteobacteria</taxon>
        <taxon>Caulobacterales</taxon>
        <taxon>Caulobacteraceae</taxon>
        <taxon>Caulobacter</taxon>
    </lineage>
</organism>
<evidence type="ECO:0000313" key="6">
    <source>
        <dbReference type="EMBL" id="USQ96581.1"/>
    </source>
</evidence>
<feature type="domain" description="RNA polymerase sigma factor 70 region 4 type 2" evidence="5">
    <location>
        <begin position="111"/>
        <end position="162"/>
    </location>
</feature>
<protein>
    <submittedName>
        <fullName evidence="6">Sigma-70 family RNA polymerase sigma factor</fullName>
    </submittedName>
</protein>
<dbReference type="InterPro" id="IPR039425">
    <property type="entry name" value="RNA_pol_sigma-70-like"/>
</dbReference>
<dbReference type="Gene3D" id="1.10.10.10">
    <property type="entry name" value="Winged helix-like DNA-binding domain superfamily/Winged helix DNA-binding domain"/>
    <property type="match status" value="1"/>
</dbReference>
<evidence type="ECO:0000313" key="7">
    <source>
        <dbReference type="Proteomes" id="UP001057520"/>
    </source>
</evidence>
<dbReference type="PANTHER" id="PTHR43133">
    <property type="entry name" value="RNA POLYMERASE ECF-TYPE SIGMA FACTO"/>
    <property type="match status" value="1"/>
</dbReference>
<keyword evidence="2" id="KW-0805">Transcription regulation</keyword>
<dbReference type="InterPro" id="IPR036388">
    <property type="entry name" value="WH-like_DNA-bd_sf"/>
</dbReference>
<dbReference type="InterPro" id="IPR013325">
    <property type="entry name" value="RNA_pol_sigma_r2"/>
</dbReference>